<keyword evidence="26" id="KW-1185">Reference proteome</keyword>
<evidence type="ECO:0000256" key="5">
    <source>
        <dbReference type="ARBA" id="ARBA00010185"/>
    </source>
</evidence>
<dbReference type="PANTHER" id="PTHR46382:SF1">
    <property type="entry name" value="PHOSPHATIDATE CYTIDYLYLTRANSFERASE"/>
    <property type="match status" value="1"/>
</dbReference>
<evidence type="ECO:0000256" key="22">
    <source>
        <dbReference type="ARBA" id="ARBA00032743"/>
    </source>
</evidence>
<accession>A0A9X3N5B3</accession>
<evidence type="ECO:0000256" key="2">
    <source>
        <dbReference type="ARBA" id="ARBA00004651"/>
    </source>
</evidence>
<reference evidence="25" key="1">
    <citation type="submission" date="2022-10" db="EMBL/GenBank/DDBJ databases">
        <title>The WGS of Solirubrobacter ginsenosidimutans DSM 21036.</title>
        <authorList>
            <person name="Jiang Z."/>
        </authorList>
    </citation>
    <scope>NUCLEOTIDE SEQUENCE</scope>
    <source>
        <strain evidence="25">DSM 21036</strain>
    </source>
</reference>
<sequence length="283" mass="29880">MGSARRRRESAPAPHKSGGSDLIPRIIVAIPAIVFAGVIIWQGGWVFAAGIGALAVICVHELSVMFVRARPVRLAAMIGVVGLTAAGTIGDEQTVLMVFMATLPLTFFLGVAMPQRERITASISVTVLMLFWIGLGVAHAALLRGLDHGGSLVLMVLLGTFFGDTFAYFGGRLFGRHKMSPVISPNKTWEGLACGVVLGTAVVWYTAQTYADEHWISGTDGLLLGLAVVIAAPIGDLFESLIKRDMGTKDTGTLFGAHGGALDRVDAALFALVAGYYVWLAVA</sequence>
<evidence type="ECO:0000313" key="25">
    <source>
        <dbReference type="EMBL" id="MDA0166867.1"/>
    </source>
</evidence>
<evidence type="ECO:0000256" key="9">
    <source>
        <dbReference type="ARBA" id="ARBA00022516"/>
    </source>
</evidence>
<evidence type="ECO:0000256" key="19">
    <source>
        <dbReference type="ARBA" id="ARBA00031825"/>
    </source>
</evidence>
<keyword evidence="9" id="KW-0444">Lipid biosynthesis</keyword>
<evidence type="ECO:0000256" key="24">
    <source>
        <dbReference type="SAM" id="Phobius"/>
    </source>
</evidence>
<dbReference type="GO" id="GO:0004605">
    <property type="term" value="F:phosphatidate cytidylyltransferase activity"/>
    <property type="evidence" value="ECO:0007669"/>
    <property type="project" value="UniProtKB-EC"/>
</dbReference>
<keyword evidence="10" id="KW-0808">Transferase</keyword>
<dbReference type="Pfam" id="PF01148">
    <property type="entry name" value="CTP_transf_1"/>
    <property type="match status" value="1"/>
</dbReference>
<dbReference type="AlphaFoldDB" id="A0A9X3N5B3"/>
<feature type="transmembrane region" description="Helical" evidence="24">
    <location>
        <begin position="125"/>
        <end position="143"/>
    </location>
</feature>
<evidence type="ECO:0000256" key="6">
    <source>
        <dbReference type="ARBA" id="ARBA00012487"/>
    </source>
</evidence>
<dbReference type="GO" id="GO:0016024">
    <property type="term" value="P:CDP-diacylglycerol biosynthetic process"/>
    <property type="evidence" value="ECO:0007669"/>
    <property type="project" value="TreeGrafter"/>
</dbReference>
<feature type="transmembrane region" description="Helical" evidence="24">
    <location>
        <begin position="189"/>
        <end position="207"/>
    </location>
</feature>
<evidence type="ECO:0000256" key="21">
    <source>
        <dbReference type="ARBA" id="ARBA00032396"/>
    </source>
</evidence>
<keyword evidence="15 24" id="KW-0472">Membrane</keyword>
<feature type="transmembrane region" description="Helical" evidence="24">
    <location>
        <begin position="74"/>
        <end position="90"/>
    </location>
</feature>
<comment type="pathway">
    <text evidence="4">Lipid metabolism.</text>
</comment>
<keyword evidence="13 24" id="KW-1133">Transmembrane helix</keyword>
<keyword evidence="8" id="KW-1003">Cell membrane</keyword>
<dbReference type="EMBL" id="JAPDOD010000079">
    <property type="protein sequence ID" value="MDA0166867.1"/>
    <property type="molecule type" value="Genomic_DNA"/>
</dbReference>
<evidence type="ECO:0000256" key="11">
    <source>
        <dbReference type="ARBA" id="ARBA00022692"/>
    </source>
</evidence>
<evidence type="ECO:0000256" key="20">
    <source>
        <dbReference type="ARBA" id="ARBA00032253"/>
    </source>
</evidence>
<comment type="similarity">
    <text evidence="5">Belongs to the CDS family.</text>
</comment>
<evidence type="ECO:0000256" key="10">
    <source>
        <dbReference type="ARBA" id="ARBA00022679"/>
    </source>
</evidence>
<feature type="transmembrane region" description="Helical" evidence="24">
    <location>
        <begin position="149"/>
        <end position="169"/>
    </location>
</feature>
<protein>
    <recommendedName>
        <fullName evidence="7">Phosphatidate cytidylyltransferase</fullName>
        <ecNumber evidence="6">2.7.7.41</ecNumber>
    </recommendedName>
    <alternativeName>
        <fullName evidence="20">CDP-DAG synthase</fullName>
    </alternativeName>
    <alternativeName>
        <fullName evidence="22">CDP-DG synthase</fullName>
    </alternativeName>
    <alternativeName>
        <fullName evidence="18">CDP-diacylglycerol synthase</fullName>
    </alternativeName>
    <alternativeName>
        <fullName evidence="21">CDP-diglyceride pyrophosphorylase</fullName>
    </alternativeName>
    <alternativeName>
        <fullName evidence="23">CDP-diglyceride synthase</fullName>
    </alternativeName>
    <alternativeName>
        <fullName evidence="19">CTP:phosphatidate cytidylyltransferase</fullName>
    </alternativeName>
</protein>
<gene>
    <name evidence="25" type="ORF">OM076_41785</name>
</gene>
<evidence type="ECO:0000256" key="15">
    <source>
        <dbReference type="ARBA" id="ARBA00023136"/>
    </source>
</evidence>
<evidence type="ECO:0000256" key="23">
    <source>
        <dbReference type="ARBA" id="ARBA00033406"/>
    </source>
</evidence>
<dbReference type="RefSeq" id="WP_270046120.1">
    <property type="nucleotide sequence ID" value="NZ_JAPDOD010000079.1"/>
</dbReference>
<dbReference type="Proteomes" id="UP001149140">
    <property type="component" value="Unassembled WGS sequence"/>
</dbReference>
<feature type="transmembrane region" description="Helical" evidence="24">
    <location>
        <begin position="96"/>
        <end position="113"/>
    </location>
</feature>
<evidence type="ECO:0000313" key="26">
    <source>
        <dbReference type="Proteomes" id="UP001149140"/>
    </source>
</evidence>
<comment type="pathway">
    <text evidence="3">Phospholipid metabolism; CDP-diacylglycerol biosynthesis; CDP-diacylglycerol from sn-glycerol 3-phosphate: step 3/3.</text>
</comment>
<dbReference type="GO" id="GO:0005886">
    <property type="term" value="C:plasma membrane"/>
    <property type="evidence" value="ECO:0007669"/>
    <property type="project" value="UniProtKB-SubCell"/>
</dbReference>
<evidence type="ECO:0000256" key="17">
    <source>
        <dbReference type="ARBA" id="ARBA00023264"/>
    </source>
</evidence>
<evidence type="ECO:0000256" key="18">
    <source>
        <dbReference type="ARBA" id="ARBA00029893"/>
    </source>
</evidence>
<dbReference type="EC" id="2.7.7.41" evidence="6"/>
<keyword evidence="14" id="KW-0443">Lipid metabolism</keyword>
<proteinExistence type="inferred from homology"/>
<evidence type="ECO:0000256" key="16">
    <source>
        <dbReference type="ARBA" id="ARBA00023209"/>
    </source>
</evidence>
<evidence type="ECO:0000256" key="4">
    <source>
        <dbReference type="ARBA" id="ARBA00005189"/>
    </source>
</evidence>
<evidence type="ECO:0000256" key="12">
    <source>
        <dbReference type="ARBA" id="ARBA00022695"/>
    </source>
</evidence>
<feature type="transmembrane region" description="Helical" evidence="24">
    <location>
        <begin position="222"/>
        <end position="242"/>
    </location>
</feature>
<organism evidence="25 26">
    <name type="scientific">Solirubrobacter ginsenosidimutans</name>
    <dbReference type="NCBI Taxonomy" id="490573"/>
    <lineage>
        <taxon>Bacteria</taxon>
        <taxon>Bacillati</taxon>
        <taxon>Actinomycetota</taxon>
        <taxon>Thermoleophilia</taxon>
        <taxon>Solirubrobacterales</taxon>
        <taxon>Solirubrobacteraceae</taxon>
        <taxon>Solirubrobacter</taxon>
    </lineage>
</organism>
<evidence type="ECO:0000256" key="3">
    <source>
        <dbReference type="ARBA" id="ARBA00005119"/>
    </source>
</evidence>
<evidence type="ECO:0000256" key="13">
    <source>
        <dbReference type="ARBA" id="ARBA00022989"/>
    </source>
</evidence>
<evidence type="ECO:0000256" key="8">
    <source>
        <dbReference type="ARBA" id="ARBA00022475"/>
    </source>
</evidence>
<feature type="transmembrane region" description="Helical" evidence="24">
    <location>
        <begin position="22"/>
        <end position="41"/>
    </location>
</feature>
<keyword evidence="17" id="KW-1208">Phospholipid metabolism</keyword>
<name>A0A9X3N5B3_9ACTN</name>
<evidence type="ECO:0000256" key="14">
    <source>
        <dbReference type="ARBA" id="ARBA00023098"/>
    </source>
</evidence>
<feature type="transmembrane region" description="Helical" evidence="24">
    <location>
        <begin position="47"/>
        <end position="67"/>
    </location>
</feature>
<evidence type="ECO:0000256" key="1">
    <source>
        <dbReference type="ARBA" id="ARBA00001698"/>
    </source>
</evidence>
<comment type="subcellular location">
    <subcellularLocation>
        <location evidence="2">Cell membrane</location>
        <topology evidence="2">Multi-pass membrane protein</topology>
    </subcellularLocation>
</comment>
<comment type="catalytic activity">
    <reaction evidence="1">
        <text>a 1,2-diacyl-sn-glycero-3-phosphate + CTP + H(+) = a CDP-1,2-diacyl-sn-glycerol + diphosphate</text>
        <dbReference type="Rhea" id="RHEA:16229"/>
        <dbReference type="ChEBI" id="CHEBI:15378"/>
        <dbReference type="ChEBI" id="CHEBI:33019"/>
        <dbReference type="ChEBI" id="CHEBI:37563"/>
        <dbReference type="ChEBI" id="CHEBI:58332"/>
        <dbReference type="ChEBI" id="CHEBI:58608"/>
        <dbReference type="EC" id="2.7.7.41"/>
    </reaction>
</comment>
<keyword evidence="11 24" id="KW-0812">Transmembrane</keyword>
<comment type="caution">
    <text evidence="25">The sequence shown here is derived from an EMBL/GenBank/DDBJ whole genome shotgun (WGS) entry which is preliminary data.</text>
</comment>
<dbReference type="PANTHER" id="PTHR46382">
    <property type="entry name" value="PHOSPHATIDATE CYTIDYLYLTRANSFERASE"/>
    <property type="match status" value="1"/>
</dbReference>
<keyword evidence="12 25" id="KW-0548">Nucleotidyltransferase</keyword>
<evidence type="ECO:0000256" key="7">
    <source>
        <dbReference type="ARBA" id="ARBA00019373"/>
    </source>
</evidence>
<keyword evidence="16" id="KW-0594">Phospholipid biosynthesis</keyword>